<comment type="caution">
    <text evidence="4">The sequence shown here is derived from an EMBL/GenBank/DDBJ whole genome shotgun (WGS) entry which is preliminary data.</text>
</comment>
<feature type="coiled-coil region" evidence="1">
    <location>
        <begin position="244"/>
        <end position="418"/>
    </location>
</feature>
<evidence type="ECO:0000313" key="4">
    <source>
        <dbReference type="EMBL" id="KAL0901082.1"/>
    </source>
</evidence>
<evidence type="ECO:0000256" key="1">
    <source>
        <dbReference type="SAM" id="Coils"/>
    </source>
</evidence>
<feature type="coiled-coil region" evidence="1">
    <location>
        <begin position="457"/>
        <end position="484"/>
    </location>
</feature>
<proteinExistence type="predicted"/>
<feature type="domain" description="DUF4485" evidence="3">
    <location>
        <begin position="9"/>
        <end position="87"/>
    </location>
</feature>
<accession>A0ABR3IJ08</accession>
<evidence type="ECO:0000313" key="5">
    <source>
        <dbReference type="Proteomes" id="UP001549920"/>
    </source>
</evidence>
<dbReference type="Proteomes" id="UP001549920">
    <property type="component" value="Unassembled WGS sequence"/>
</dbReference>
<feature type="region of interest" description="Disordered" evidence="2">
    <location>
        <begin position="115"/>
        <end position="147"/>
    </location>
</feature>
<reference evidence="4 5" key="1">
    <citation type="submission" date="2024-06" db="EMBL/GenBank/DDBJ databases">
        <title>A chromosome-level genome assembly of beet webworm, Loxostege sticticalis.</title>
        <authorList>
            <person name="Zhang Y."/>
        </authorList>
    </citation>
    <scope>NUCLEOTIDE SEQUENCE [LARGE SCALE GENOMIC DNA]</scope>
    <source>
        <strain evidence="4">AQ026</strain>
        <tissue evidence="4">Whole body</tissue>
    </source>
</reference>
<dbReference type="EMBL" id="JBEUOH010000002">
    <property type="protein sequence ID" value="KAL0901082.1"/>
    <property type="molecule type" value="Genomic_DNA"/>
</dbReference>
<protein>
    <recommendedName>
        <fullName evidence="3">DUF4485 domain-containing protein</fullName>
    </recommendedName>
</protein>
<evidence type="ECO:0000259" key="3">
    <source>
        <dbReference type="Pfam" id="PF14846"/>
    </source>
</evidence>
<evidence type="ECO:0000256" key="2">
    <source>
        <dbReference type="SAM" id="MobiDB-lite"/>
    </source>
</evidence>
<gene>
    <name evidence="4" type="ORF">ABMA27_006404</name>
</gene>
<keyword evidence="1" id="KW-0175">Coiled coil</keyword>
<dbReference type="Pfam" id="PF14846">
    <property type="entry name" value="DUF4485"/>
    <property type="match status" value="1"/>
</dbReference>
<sequence>MDENEGASLDVEFKRYLQIMRPYLEQLLDQDVIDICKAWIQRLSNCNENEKNLRNKYVFSLCYQLAKGVLDEPFLKCPRTNELPPLPDDLESDVSSNEIEYIVINSEEETKILFNSKKSPPSDTDYHSQDNDLDGEGIDNGASTGREKQIQTNEQTFYCYTCPDMPRGFEGPILKSDEYKFRANNLVMKFREIKAQNLLLHKELEVLRQECKIKSCDNFDNDSIVKVDHCTSACCHSKDSSVTLNSLKTKLQEVQDSRKILIQTIDQLQEKLDNYDDMKNHEIEEIEARHKLEIIKVKTATREETKEIYEKKIEEVKANYEMMIENIRGNLDSEKHEVALAKDRVIAEKEKIIEEKDNEIIRLRNLNDDQKGHLHEVINKFLEKPNDDIPDDGMKMKAEQLEKRLNKIEKSKSKCAKLYEAKLAHLQREKHLSECSLQLQLVRQRAQVVSEITDENQAELTSALNKLENKYKEIVGNMQATAIQRRVQDQMAIESILHAACGIRNEGYTNCSQGTNRSQFSGKTMQNQNRNGNQMNQSYDSEISALLTGNKVDNVVGGNKSLAEDSVMAGYCLDGERMGELFERVYIPQRDIGDGPLKK</sequence>
<keyword evidence="5" id="KW-1185">Reference proteome</keyword>
<name>A0ABR3IJ08_LOXSC</name>
<organism evidence="4 5">
    <name type="scientific">Loxostege sticticalis</name>
    <name type="common">Beet webworm moth</name>
    <dbReference type="NCBI Taxonomy" id="481309"/>
    <lineage>
        <taxon>Eukaryota</taxon>
        <taxon>Metazoa</taxon>
        <taxon>Ecdysozoa</taxon>
        <taxon>Arthropoda</taxon>
        <taxon>Hexapoda</taxon>
        <taxon>Insecta</taxon>
        <taxon>Pterygota</taxon>
        <taxon>Neoptera</taxon>
        <taxon>Endopterygota</taxon>
        <taxon>Lepidoptera</taxon>
        <taxon>Glossata</taxon>
        <taxon>Ditrysia</taxon>
        <taxon>Pyraloidea</taxon>
        <taxon>Crambidae</taxon>
        <taxon>Pyraustinae</taxon>
        <taxon>Loxostege</taxon>
    </lineage>
</organism>
<dbReference type="InterPro" id="IPR027831">
    <property type="entry name" value="DUF4485"/>
</dbReference>